<keyword evidence="1" id="KW-0472">Membrane</keyword>
<proteinExistence type="predicted"/>
<sequence>MFSFTVCQMCLRINKKVRITLKKSLWYLPTLGVELAPRAHNLSVCFFYKFSCSSFLKIRETWKIFFKLFVICLIKVCYFGLTYNCGLYFQSDLSPPEIIQITKPNNGIDIY</sequence>
<keyword evidence="1" id="KW-1133">Transmembrane helix</keyword>
<name>A0A9N8KU11_CHRIL</name>
<reference evidence="2" key="1">
    <citation type="submission" date="2021-12" db="EMBL/GenBank/DDBJ databases">
        <authorList>
            <person name="King R."/>
        </authorList>
    </citation>
    <scope>NUCLEOTIDE SEQUENCE</scope>
</reference>
<protein>
    <submittedName>
        <fullName evidence="2">Uncharacterized protein</fullName>
    </submittedName>
</protein>
<dbReference type="AlphaFoldDB" id="A0A9N8KU11"/>
<organism evidence="2 3">
    <name type="scientific">Chrysodeixis includens</name>
    <name type="common">Soybean looper</name>
    <name type="synonym">Pseudoplusia includens</name>
    <dbReference type="NCBI Taxonomy" id="689277"/>
    <lineage>
        <taxon>Eukaryota</taxon>
        <taxon>Metazoa</taxon>
        <taxon>Ecdysozoa</taxon>
        <taxon>Arthropoda</taxon>
        <taxon>Hexapoda</taxon>
        <taxon>Insecta</taxon>
        <taxon>Pterygota</taxon>
        <taxon>Neoptera</taxon>
        <taxon>Endopterygota</taxon>
        <taxon>Lepidoptera</taxon>
        <taxon>Glossata</taxon>
        <taxon>Ditrysia</taxon>
        <taxon>Noctuoidea</taxon>
        <taxon>Noctuidae</taxon>
        <taxon>Plusiinae</taxon>
        <taxon>Chrysodeixis</taxon>
    </lineage>
</organism>
<evidence type="ECO:0000313" key="2">
    <source>
        <dbReference type="EMBL" id="CAD0198037.1"/>
    </source>
</evidence>
<gene>
    <name evidence="2" type="ORF">CINC_LOCUS12315</name>
</gene>
<keyword evidence="3" id="KW-1185">Reference proteome</keyword>
<keyword evidence="1" id="KW-0812">Transmembrane</keyword>
<accession>A0A9N8KU11</accession>
<evidence type="ECO:0000313" key="3">
    <source>
        <dbReference type="Proteomes" id="UP001154114"/>
    </source>
</evidence>
<evidence type="ECO:0000256" key="1">
    <source>
        <dbReference type="SAM" id="Phobius"/>
    </source>
</evidence>
<dbReference type="Proteomes" id="UP001154114">
    <property type="component" value="Chromosome 8"/>
</dbReference>
<feature type="transmembrane region" description="Helical" evidence="1">
    <location>
        <begin position="64"/>
        <end position="83"/>
    </location>
</feature>
<dbReference type="EMBL" id="LR824011">
    <property type="protein sequence ID" value="CAD0198037.1"/>
    <property type="molecule type" value="Genomic_DNA"/>
</dbReference>